<dbReference type="RefSeq" id="WP_158081274.1">
    <property type="nucleotide sequence ID" value="NZ_MTJN01000002.1"/>
</dbReference>
<feature type="transmembrane region" description="Helical" evidence="5">
    <location>
        <begin position="237"/>
        <end position="254"/>
    </location>
</feature>
<protein>
    <submittedName>
        <fullName evidence="8">Putative O-glycosylation ligase, exosortase A system-associated</fullName>
    </submittedName>
</protein>
<dbReference type="EMBL" id="MTJN01000002">
    <property type="protein sequence ID" value="OOV09083.1"/>
    <property type="molecule type" value="Genomic_DNA"/>
</dbReference>
<dbReference type="Proteomes" id="UP000190750">
    <property type="component" value="Unassembled WGS sequence"/>
</dbReference>
<keyword evidence="8" id="KW-0436">Ligase</keyword>
<reference evidence="8 9" key="1">
    <citation type="submission" date="2017-01" db="EMBL/GenBank/DDBJ databases">
        <title>Genome sequencing of Rhodoferax fermentans JCM 7819.</title>
        <authorList>
            <person name="Kim Y.J."/>
            <person name="Farh M.E.-A."/>
            <person name="Yang D.-C."/>
        </authorList>
    </citation>
    <scope>NUCLEOTIDE SEQUENCE [LARGE SCALE GENOMIC DNA]</scope>
    <source>
        <strain evidence="8 9">JCM 7819</strain>
    </source>
</reference>
<dbReference type="PANTHER" id="PTHR37422:SF23">
    <property type="entry name" value="TEICHURONIC ACID BIOSYNTHESIS PROTEIN TUAE"/>
    <property type="match status" value="1"/>
</dbReference>
<feature type="transmembrane region" description="Helical" evidence="5">
    <location>
        <begin position="75"/>
        <end position="96"/>
    </location>
</feature>
<dbReference type="InterPro" id="IPR051533">
    <property type="entry name" value="WaaL-like"/>
</dbReference>
<feature type="transmembrane region" description="Helical" evidence="5">
    <location>
        <begin position="376"/>
        <end position="403"/>
    </location>
</feature>
<organism evidence="8 9">
    <name type="scientific">Rhodoferax fermentans</name>
    <dbReference type="NCBI Taxonomy" id="28066"/>
    <lineage>
        <taxon>Bacteria</taxon>
        <taxon>Pseudomonadati</taxon>
        <taxon>Pseudomonadota</taxon>
        <taxon>Betaproteobacteria</taxon>
        <taxon>Burkholderiales</taxon>
        <taxon>Comamonadaceae</taxon>
        <taxon>Rhodoferax</taxon>
    </lineage>
</organism>
<proteinExistence type="predicted"/>
<dbReference type="InterPro" id="IPR017528">
    <property type="entry name" value="CHP03097O-antigen_lig-rel"/>
</dbReference>
<dbReference type="GO" id="GO:0016020">
    <property type="term" value="C:membrane"/>
    <property type="evidence" value="ECO:0007669"/>
    <property type="project" value="UniProtKB-SubCell"/>
</dbReference>
<feature type="transmembrane region" description="Helical" evidence="5">
    <location>
        <begin position="132"/>
        <end position="152"/>
    </location>
</feature>
<dbReference type="InterPro" id="IPR045979">
    <property type="entry name" value="DUF5935"/>
</dbReference>
<feature type="transmembrane region" description="Helical" evidence="5">
    <location>
        <begin position="108"/>
        <end position="125"/>
    </location>
</feature>
<evidence type="ECO:0000256" key="4">
    <source>
        <dbReference type="ARBA" id="ARBA00023136"/>
    </source>
</evidence>
<dbReference type="STRING" id="28066.RF819_11560"/>
<feature type="transmembrane region" description="Helical" evidence="5">
    <location>
        <begin position="43"/>
        <end position="63"/>
    </location>
</feature>
<evidence type="ECO:0000256" key="5">
    <source>
        <dbReference type="SAM" id="Phobius"/>
    </source>
</evidence>
<evidence type="ECO:0000259" key="6">
    <source>
        <dbReference type="Pfam" id="PF04932"/>
    </source>
</evidence>
<dbReference type="Pfam" id="PF04932">
    <property type="entry name" value="Wzy_C"/>
    <property type="match status" value="1"/>
</dbReference>
<keyword evidence="2 5" id="KW-0812">Transmembrane</keyword>
<evidence type="ECO:0000259" key="7">
    <source>
        <dbReference type="Pfam" id="PF19358"/>
    </source>
</evidence>
<feature type="transmembrane region" description="Helical" evidence="5">
    <location>
        <begin position="195"/>
        <end position="211"/>
    </location>
</feature>
<sequence>MRDLMFFGFMLFLVQLSFRSTFNSYLLWGWTGLISINSYLYGFMNSIPYVQVFAVMTLFLLIIKKDVYSRKWSANTTAILFIVFGLQVLLSATFAYPDLSRNWELCTNLLKTLLFCLIMPMLLTTRTRIHAFVLMIILGSAFHGVLNGLKFIASAGGHLGYGPAKLGDNNHFAMVMAMTVPLVFYAYLQIPYRWVRVGALVAVVLTILTVISTRSRGGLIALVAMGLWMLKVSQRKFVGALALISLAFLVVTVAPDSWSERMGTISEADQDSSFMTRVAVWKKSTAIALENPLLGGGLDAVAAHSLYEKFRDAQGLMGFIVTPNPYSFVAHSIYFQVMGDLGFLGFFLFLLTLLNSFKTRNDIKKIASKHQEEFKWAVDLADLLTASMIAYAVGGALLSAAYFELPYMVIMLMECIKQQIQHEIRHAAKSA</sequence>
<keyword evidence="4 5" id="KW-0472">Membrane</keyword>
<feature type="domain" description="O-antigen ligase-related" evidence="6">
    <location>
        <begin position="202"/>
        <end position="350"/>
    </location>
</feature>
<gene>
    <name evidence="8" type="ORF">RF819_11560</name>
</gene>
<feature type="domain" description="DUF5935" evidence="7">
    <location>
        <begin position="1"/>
        <end position="179"/>
    </location>
</feature>
<evidence type="ECO:0000313" key="8">
    <source>
        <dbReference type="EMBL" id="OOV09083.1"/>
    </source>
</evidence>
<dbReference type="NCBIfam" id="TIGR03097">
    <property type="entry name" value="PEP_O_lig_1"/>
    <property type="match status" value="1"/>
</dbReference>
<feature type="transmembrane region" description="Helical" evidence="5">
    <location>
        <begin position="333"/>
        <end position="355"/>
    </location>
</feature>
<keyword evidence="9" id="KW-1185">Reference proteome</keyword>
<comment type="caution">
    <text evidence="8">The sequence shown here is derived from an EMBL/GenBank/DDBJ whole genome shotgun (WGS) entry which is preliminary data.</text>
</comment>
<dbReference type="PANTHER" id="PTHR37422">
    <property type="entry name" value="TEICHURONIC ACID BIOSYNTHESIS PROTEIN TUAE"/>
    <property type="match status" value="1"/>
</dbReference>
<dbReference type="AlphaFoldDB" id="A0A1T1AYL4"/>
<dbReference type="Pfam" id="PF19358">
    <property type="entry name" value="DUF5935"/>
    <property type="match status" value="1"/>
</dbReference>
<accession>A0A1T1AYL4</accession>
<name>A0A1T1AYL4_RHOFE</name>
<keyword evidence="3 5" id="KW-1133">Transmembrane helix</keyword>
<evidence type="ECO:0000256" key="1">
    <source>
        <dbReference type="ARBA" id="ARBA00004141"/>
    </source>
</evidence>
<evidence type="ECO:0000313" key="9">
    <source>
        <dbReference type="Proteomes" id="UP000190750"/>
    </source>
</evidence>
<dbReference type="InterPro" id="IPR007016">
    <property type="entry name" value="O-antigen_ligase-rel_domated"/>
</dbReference>
<evidence type="ECO:0000256" key="3">
    <source>
        <dbReference type="ARBA" id="ARBA00022989"/>
    </source>
</evidence>
<dbReference type="GO" id="GO:0016874">
    <property type="term" value="F:ligase activity"/>
    <property type="evidence" value="ECO:0007669"/>
    <property type="project" value="UniProtKB-KW"/>
</dbReference>
<dbReference type="OrthoDB" id="9772644at2"/>
<feature type="transmembrane region" description="Helical" evidence="5">
    <location>
        <begin position="172"/>
        <end position="188"/>
    </location>
</feature>
<evidence type="ECO:0000256" key="2">
    <source>
        <dbReference type="ARBA" id="ARBA00022692"/>
    </source>
</evidence>
<comment type="subcellular location">
    <subcellularLocation>
        <location evidence="1">Membrane</location>
        <topology evidence="1">Multi-pass membrane protein</topology>
    </subcellularLocation>
</comment>